<dbReference type="Gene3D" id="1.10.1760.20">
    <property type="match status" value="1"/>
</dbReference>
<evidence type="ECO:0000256" key="1">
    <source>
        <dbReference type="SAM" id="Phobius"/>
    </source>
</evidence>
<keyword evidence="3" id="KW-1185">Reference proteome</keyword>
<dbReference type="EMBL" id="JACIDE010000004">
    <property type="protein sequence ID" value="MBB4073041.1"/>
    <property type="molecule type" value="Genomic_DNA"/>
</dbReference>
<sequence length="162" mass="16859">MKDLKQLAGVVLCISLSVVGSMLKLPTGLGSIALDSAPALVAGALLGKKEGALVAALGHLSSAWFAGFPLGMFHGLVALEMGIIVYLFGWLFSRGWKKGAYTIFWIGNALIAPLPFLFFMGSAFVVAIIPALAIGTAVNMVVAFTVIPALLKIGVKGKTFHA</sequence>
<keyword evidence="1" id="KW-1133">Transmembrane helix</keyword>
<dbReference type="RefSeq" id="WP_183183429.1">
    <property type="nucleotide sequence ID" value="NZ_BMNP01000003.1"/>
</dbReference>
<dbReference type="GO" id="GO:0022857">
    <property type="term" value="F:transmembrane transporter activity"/>
    <property type="evidence" value="ECO:0007669"/>
    <property type="project" value="InterPro"/>
</dbReference>
<name>A0A840DIA0_9BACL</name>
<keyword evidence="1" id="KW-0812">Transmembrane</keyword>
<feature type="transmembrane region" description="Helical" evidence="1">
    <location>
        <begin position="100"/>
        <end position="118"/>
    </location>
</feature>
<feature type="transmembrane region" description="Helical" evidence="1">
    <location>
        <begin position="63"/>
        <end position="88"/>
    </location>
</feature>
<comment type="caution">
    <text evidence="2">The sequence shown here is derived from an EMBL/GenBank/DDBJ whole genome shotgun (WGS) entry which is preliminary data.</text>
</comment>
<proteinExistence type="predicted"/>
<evidence type="ECO:0000313" key="2">
    <source>
        <dbReference type="EMBL" id="MBB4073041.1"/>
    </source>
</evidence>
<dbReference type="AlphaFoldDB" id="A0A840DIA0"/>
<gene>
    <name evidence="2" type="ORF">GGR02_000802</name>
</gene>
<feature type="transmembrane region" description="Helical" evidence="1">
    <location>
        <begin position="124"/>
        <end position="151"/>
    </location>
</feature>
<dbReference type="Proteomes" id="UP000559598">
    <property type="component" value="Unassembled WGS sequence"/>
</dbReference>
<feature type="transmembrane region" description="Helical" evidence="1">
    <location>
        <begin position="7"/>
        <end position="25"/>
    </location>
</feature>
<evidence type="ECO:0000313" key="3">
    <source>
        <dbReference type="Proteomes" id="UP000559598"/>
    </source>
</evidence>
<reference evidence="2 3" key="1">
    <citation type="submission" date="2020-08" db="EMBL/GenBank/DDBJ databases">
        <title>Genomic Encyclopedia of Type Strains, Phase IV (KMG-IV): sequencing the most valuable type-strain genomes for metagenomic binning, comparative biology and taxonomic classification.</title>
        <authorList>
            <person name="Goeker M."/>
        </authorList>
    </citation>
    <scope>NUCLEOTIDE SEQUENCE [LARGE SCALE GENOMIC DNA]</scope>
    <source>
        <strain evidence="2 3">DSM 17075</strain>
    </source>
</reference>
<organism evidence="2 3">
    <name type="scientific">Anoxybacteroides voinovskiense</name>
    <dbReference type="NCBI Taxonomy" id="230470"/>
    <lineage>
        <taxon>Bacteria</taxon>
        <taxon>Bacillati</taxon>
        <taxon>Bacillota</taxon>
        <taxon>Bacilli</taxon>
        <taxon>Bacillales</taxon>
        <taxon>Anoxybacillaceae</taxon>
        <taxon>Anoxybacteroides</taxon>
    </lineage>
</organism>
<protein>
    <submittedName>
        <fullName evidence="2">Putative membrane protein</fullName>
    </submittedName>
</protein>
<keyword evidence="1" id="KW-0472">Membrane</keyword>
<accession>A0A840DIA0</accession>